<evidence type="ECO:0000313" key="2">
    <source>
        <dbReference type="EMBL" id="TDP89078.1"/>
    </source>
</evidence>
<accession>A0A4V3CX65</accession>
<dbReference type="EMBL" id="SNXZ01000015">
    <property type="protein sequence ID" value="TDP89078.1"/>
    <property type="molecule type" value="Genomic_DNA"/>
</dbReference>
<dbReference type="AlphaFoldDB" id="A0A4V3CX65"/>
<keyword evidence="2" id="KW-0808">Transferase</keyword>
<dbReference type="InterPro" id="IPR036873">
    <property type="entry name" value="Rhodanese-like_dom_sf"/>
</dbReference>
<comment type="caution">
    <text evidence="2">The sequence shown here is derived from an EMBL/GenBank/DDBJ whole genome shotgun (WGS) entry which is preliminary data.</text>
</comment>
<dbReference type="Proteomes" id="UP000295444">
    <property type="component" value="Unassembled WGS sequence"/>
</dbReference>
<name>A0A4V3CX65_LABRH</name>
<evidence type="ECO:0000313" key="3">
    <source>
        <dbReference type="Proteomes" id="UP000295444"/>
    </source>
</evidence>
<reference evidence="2 3" key="1">
    <citation type="submission" date="2019-03" db="EMBL/GenBank/DDBJ databases">
        <title>Genomic Encyclopedia of Type Strains, Phase IV (KMG-IV): sequencing the most valuable type-strain genomes for metagenomic binning, comparative biology and taxonomic classification.</title>
        <authorList>
            <person name="Goeker M."/>
        </authorList>
    </citation>
    <scope>NUCLEOTIDE SEQUENCE [LARGE SCALE GENOMIC DNA]</scope>
    <source>
        <strain evidence="2 3">DSM 45361</strain>
    </source>
</reference>
<proteinExistence type="predicted"/>
<gene>
    <name evidence="2" type="ORF">EV186_11525</name>
</gene>
<dbReference type="InterPro" id="IPR001307">
    <property type="entry name" value="Thiosulphate_STrfase_CS"/>
</dbReference>
<dbReference type="PROSITE" id="PS00380">
    <property type="entry name" value="RHODANESE_1"/>
    <property type="match status" value="1"/>
</dbReference>
<dbReference type="SUPFAM" id="SSF52821">
    <property type="entry name" value="Rhodanese/Cell cycle control phosphatase"/>
    <property type="match status" value="1"/>
</dbReference>
<dbReference type="PANTHER" id="PTHR43031:SF1">
    <property type="entry name" value="PYRIDINE NUCLEOTIDE-DISULPHIDE OXIDOREDUCTASE"/>
    <property type="match status" value="1"/>
</dbReference>
<evidence type="ECO:0000259" key="1">
    <source>
        <dbReference type="PROSITE" id="PS50206"/>
    </source>
</evidence>
<organism evidence="2 3">
    <name type="scientific">Labedaea rhizosphaerae</name>
    <dbReference type="NCBI Taxonomy" id="598644"/>
    <lineage>
        <taxon>Bacteria</taxon>
        <taxon>Bacillati</taxon>
        <taxon>Actinomycetota</taxon>
        <taxon>Actinomycetes</taxon>
        <taxon>Pseudonocardiales</taxon>
        <taxon>Pseudonocardiaceae</taxon>
        <taxon>Labedaea</taxon>
    </lineage>
</organism>
<dbReference type="GO" id="GO:0004792">
    <property type="term" value="F:thiosulfate-cyanide sulfurtransferase activity"/>
    <property type="evidence" value="ECO:0007669"/>
    <property type="project" value="InterPro"/>
</dbReference>
<protein>
    <submittedName>
        <fullName evidence="2">Rhodanese-related sulfurtransferase</fullName>
    </submittedName>
</protein>
<feature type="domain" description="Rhodanese" evidence="1">
    <location>
        <begin position="57"/>
        <end position="147"/>
    </location>
</feature>
<dbReference type="Pfam" id="PF00581">
    <property type="entry name" value="Rhodanese"/>
    <property type="match status" value="1"/>
</dbReference>
<sequence>MHPWPPGDHTGKLPGMSTSSVLRFPIADPADAARFFAAELAFDVDPDDVAADMRDGVAAGYQLIECRNATKFAELHIPGAINFPYWTMDEHTTASLDRDLLHICYCESFQCNAATQGALRLAELGFRVKRLAGGITTWRAAGFPVAGTHTLDA</sequence>
<dbReference type="InterPro" id="IPR001763">
    <property type="entry name" value="Rhodanese-like_dom"/>
</dbReference>
<dbReference type="InterPro" id="IPR050229">
    <property type="entry name" value="GlpE_sulfurtransferase"/>
</dbReference>
<keyword evidence="3" id="KW-1185">Reference proteome</keyword>
<dbReference type="SMART" id="SM00450">
    <property type="entry name" value="RHOD"/>
    <property type="match status" value="1"/>
</dbReference>
<dbReference type="PANTHER" id="PTHR43031">
    <property type="entry name" value="FAD-DEPENDENT OXIDOREDUCTASE"/>
    <property type="match status" value="1"/>
</dbReference>
<dbReference type="Gene3D" id="3.40.250.10">
    <property type="entry name" value="Rhodanese-like domain"/>
    <property type="match status" value="1"/>
</dbReference>
<dbReference type="PROSITE" id="PS50206">
    <property type="entry name" value="RHODANESE_3"/>
    <property type="match status" value="1"/>
</dbReference>